<gene>
    <name evidence="1" type="ORF">An16g00880</name>
</gene>
<accession>A0AAJ8E2Y4</accession>
<proteinExistence type="predicted"/>
<dbReference type="GeneID" id="84593313"/>
<dbReference type="AlphaFoldDB" id="A0AAJ8E2Y4"/>
<reference evidence="1" key="1">
    <citation type="submission" date="2025-02" db="EMBL/GenBank/DDBJ databases">
        <authorList>
            <consortium name="NCBI Genome Project"/>
        </authorList>
    </citation>
    <scope>NUCLEOTIDE SEQUENCE</scope>
</reference>
<dbReference type="VEuPathDB" id="FungiDB:An16g00880"/>
<dbReference type="RefSeq" id="XP_059604746.1">
    <property type="nucleotide sequence ID" value="XM_059744895.1"/>
</dbReference>
<reference evidence="1" key="2">
    <citation type="submission" date="2025-08" db="UniProtKB">
        <authorList>
            <consortium name="RefSeq"/>
        </authorList>
    </citation>
    <scope>IDENTIFICATION</scope>
</reference>
<sequence length="277" mass="30133">MFQFHHSIRHQPCPGDITLPGVFDYRLSHIARGSGHSASIYQLIIRLAVNKIYSLHGVACGIRGSGFRDDIPSRIRNVRHNKSPGESKTIRFADEDVGEVSYIESAISDLGTANVVGVGLRCSSQGKTQEGHRCKQESCSLGGCTGSVPFGGYPEHPSDAWDQVYYRCSCNNPSLAQELPMPRCHPPQIQGLCNKRRLRQSTLCAILRKPGGEGLSRCISSPLGSYIFHGYVVQRQMEHPGGTNCGIPISAPDVHGALNVYVQSGCHTGWLSSDSES</sequence>
<protein>
    <submittedName>
        <fullName evidence="1">Uncharacterized protein</fullName>
    </submittedName>
</protein>
<name>A0AAJ8E2Y4_ASPNG</name>
<evidence type="ECO:0000313" key="1">
    <source>
        <dbReference type="RefSeq" id="XP_059604746.1"/>
    </source>
</evidence>
<dbReference type="KEGG" id="ang:An16g00880"/>
<organism evidence="1">
    <name type="scientific">Aspergillus niger</name>
    <dbReference type="NCBI Taxonomy" id="5061"/>
    <lineage>
        <taxon>Eukaryota</taxon>
        <taxon>Fungi</taxon>
        <taxon>Dikarya</taxon>
        <taxon>Ascomycota</taxon>
        <taxon>Pezizomycotina</taxon>
        <taxon>Eurotiomycetes</taxon>
        <taxon>Eurotiomycetidae</taxon>
        <taxon>Eurotiales</taxon>
        <taxon>Aspergillaceae</taxon>
        <taxon>Aspergillus</taxon>
        <taxon>Aspergillus subgen. Circumdati</taxon>
    </lineage>
</organism>